<reference evidence="2" key="1">
    <citation type="submission" date="2021-03" db="EMBL/GenBank/DDBJ databases">
        <title>Whole Genome Sequence of Bradyrhizobium sp. Strain 144S4.</title>
        <authorList>
            <person name="Bromfield E.S.P."/>
            <person name="Cloutier S."/>
        </authorList>
    </citation>
    <scope>NUCLEOTIDE SEQUENCE [LARGE SCALE GENOMIC DNA]</scope>
    <source>
        <strain evidence="2">144S4</strain>
    </source>
</reference>
<feature type="compositionally biased region" description="Basic residues" evidence="1">
    <location>
        <begin position="243"/>
        <end position="256"/>
    </location>
</feature>
<feature type="compositionally biased region" description="Basic and acidic residues" evidence="1">
    <location>
        <begin position="231"/>
        <end position="242"/>
    </location>
</feature>
<dbReference type="KEGG" id="bban:J4G43_024220"/>
<evidence type="ECO:0000313" key="3">
    <source>
        <dbReference type="EMBL" id="UEM17059.1"/>
    </source>
</evidence>
<accession>A0A939M760</accession>
<evidence type="ECO:0000313" key="4">
    <source>
        <dbReference type="Proteomes" id="UP000664702"/>
    </source>
</evidence>
<proteinExistence type="predicted"/>
<organism evidence="2">
    <name type="scientific">Bradyrhizobium barranii subsp. barranii</name>
    <dbReference type="NCBI Taxonomy" id="2823807"/>
    <lineage>
        <taxon>Bacteria</taxon>
        <taxon>Pseudomonadati</taxon>
        <taxon>Pseudomonadota</taxon>
        <taxon>Alphaproteobacteria</taxon>
        <taxon>Hyphomicrobiales</taxon>
        <taxon>Nitrobacteraceae</taxon>
        <taxon>Bradyrhizobium</taxon>
        <taxon>Bradyrhizobium barranii</taxon>
    </lineage>
</organism>
<reference evidence="3 4" key="2">
    <citation type="journal article" date="2022" name="Int. J. Syst. Evol. Microbiol.">
        <title>Strains of Bradyrhizobium barranii sp. nov. associated with legumes native to Canada are symbionts of soybeans and belong to different subspecies (subsp. barranii subsp. nov. and subsp. apii subsp. nov.) and symbiovars (sv. glycinearum and sv. septentrionale).</title>
        <authorList>
            <person name="Bromfield E.S.P."/>
            <person name="Cloutier S."/>
            <person name="Wasai-Hara S."/>
            <person name="Minamisawa K."/>
        </authorList>
    </citation>
    <scope>NUCLEOTIDE SEQUENCE [LARGE SCALE GENOMIC DNA]</scope>
    <source>
        <strain evidence="3 4">144S4</strain>
    </source>
</reference>
<sequence length="274" mass="30670">MAYQNELTEVAINELKAHGIRPQLRDTNGGHIEIAWQVVPEKEVRKIVVAKTTSDWRSRMNTRADVRRLLRADNVSLKMSTDKPKKPEKLKVEQALSLPVEVLPIPDQVAAMRGEMADLAELVVRLVKIVTGVRDTISTYVPKPVEVKLAPASSRSIKLVEYLAHDRWTNIDTLPRDTGLKPEQIKLKLQYLKTHDEVEIFRGQVKLKPPKQDEVKPKKLHWKTAQKIAREEAERAAKEKAAAKKPAKVAAKKKGPKTSSAVVVPAFLNGATAT</sequence>
<name>A0A939M760_9BRAD</name>
<dbReference type="Proteomes" id="UP000664702">
    <property type="component" value="Chromosome"/>
</dbReference>
<dbReference type="EMBL" id="CP086136">
    <property type="protein sequence ID" value="UEM17059.1"/>
    <property type="molecule type" value="Genomic_DNA"/>
</dbReference>
<gene>
    <name evidence="3" type="ORF">J4G43_024220</name>
    <name evidence="2" type="ORF">J4G43_26240</name>
</gene>
<dbReference type="AlphaFoldDB" id="A0A939M760"/>
<protein>
    <submittedName>
        <fullName evidence="2">Uncharacterized protein</fullName>
    </submittedName>
</protein>
<feature type="region of interest" description="Disordered" evidence="1">
    <location>
        <begin position="231"/>
        <end position="257"/>
    </location>
</feature>
<dbReference type="EMBL" id="JAGEMI010000001">
    <property type="protein sequence ID" value="MBO1864299.1"/>
    <property type="molecule type" value="Genomic_DNA"/>
</dbReference>
<dbReference type="RefSeq" id="WP_208086537.1">
    <property type="nucleotide sequence ID" value="NZ_CP086136.1"/>
</dbReference>
<evidence type="ECO:0000256" key="1">
    <source>
        <dbReference type="SAM" id="MobiDB-lite"/>
    </source>
</evidence>
<evidence type="ECO:0000313" key="2">
    <source>
        <dbReference type="EMBL" id="MBO1864299.1"/>
    </source>
</evidence>